<keyword evidence="11" id="KW-1185">Reference proteome</keyword>
<keyword evidence="4" id="KW-0010">Activator</keyword>
<accession>A0A6A3B8P1</accession>
<evidence type="ECO:0000313" key="11">
    <source>
        <dbReference type="Proteomes" id="UP000436088"/>
    </source>
</evidence>
<dbReference type="InterPro" id="IPR036955">
    <property type="entry name" value="AP2/ERF_dom_sf"/>
</dbReference>
<evidence type="ECO:0000256" key="6">
    <source>
        <dbReference type="ARBA" id="ARBA00023242"/>
    </source>
</evidence>
<dbReference type="PRINTS" id="PR00367">
    <property type="entry name" value="ETHRSPELEMNT"/>
</dbReference>
<evidence type="ECO:0000256" key="2">
    <source>
        <dbReference type="ARBA" id="ARBA00023015"/>
    </source>
</evidence>
<dbReference type="Pfam" id="PF00847">
    <property type="entry name" value="AP2"/>
    <property type="match status" value="1"/>
</dbReference>
<dbReference type="Proteomes" id="UP000436088">
    <property type="component" value="Unassembled WGS sequence"/>
</dbReference>
<feature type="domain" description="AP2/ERF" evidence="9">
    <location>
        <begin position="159"/>
        <end position="215"/>
    </location>
</feature>
<dbReference type="PANTHER" id="PTHR32467:SF213">
    <property type="entry name" value="OS03G0770700 PROTEIN"/>
    <property type="match status" value="1"/>
</dbReference>
<gene>
    <name evidence="10" type="ORF">F3Y22_tig00110264pilonHSYRG00381</name>
</gene>
<dbReference type="SMART" id="SM00380">
    <property type="entry name" value="AP2"/>
    <property type="match status" value="2"/>
</dbReference>
<sequence length="483" mass="53142">MLDLNLEMVSSESSCDENIIIINNNNKKKNLTLIEDSGSSKSSIINDEDVPLSNAKDEDSSNEASPAFVFDILKKEKDDVTIAKTVQNPSPDFVTRQVFPVTGVKTGLELEFGTKDLASRPQWLNLSYVESTGEEKLTTAPIKPPPRKNRRGPRSRSSQYRGVTFYRRTGRWESHIWDCGKQLYLGGFDTAHDAARAYDRAAIKFRGVDADINFVLSDYVEDMKQMKHMSKGEFVHSLRRRSNGFSRGSSKYRGVALHKCGQWEARMGQFLGKKYMDLGLFDSEVEAARAYDMAAMKCNGSEAVTNFEPSTYEGETTNSGANCHHNLDLSLGISAPSVARNGSHAAGGFHFRSGAGMVERLSFECSASAYVGEQPQHNLIFISKHPPVLSGVYPSALLPYNEGRAMQKRAEAVPFSNWGWQMQGDGKTNPTPAFSIAASSGFSSSTGVASPTTLPFNDSGRNLCLATPATSTNNTSHHYNYRS</sequence>
<dbReference type="InterPro" id="IPR001471">
    <property type="entry name" value="AP2/ERF_dom"/>
</dbReference>
<keyword evidence="5" id="KW-0804">Transcription</keyword>
<reference evidence="10" key="1">
    <citation type="submission" date="2019-09" db="EMBL/GenBank/DDBJ databases">
        <title>Draft genome information of white flower Hibiscus syriacus.</title>
        <authorList>
            <person name="Kim Y.-M."/>
        </authorList>
    </citation>
    <scope>NUCLEOTIDE SEQUENCE [LARGE SCALE GENOMIC DNA]</scope>
    <source>
        <strain evidence="10">YM2019G1</strain>
    </source>
</reference>
<evidence type="ECO:0000256" key="4">
    <source>
        <dbReference type="ARBA" id="ARBA00023159"/>
    </source>
</evidence>
<comment type="caution">
    <text evidence="10">The sequence shown here is derived from an EMBL/GenBank/DDBJ whole genome shotgun (WGS) entry which is preliminary data.</text>
</comment>
<keyword evidence="3" id="KW-0238">DNA-binding</keyword>
<name>A0A6A3B8P1_HIBSY</name>
<proteinExistence type="inferred from homology"/>
<protein>
    <submittedName>
        <fullName evidence="10">Floral homeotic protein APETALA 2</fullName>
    </submittedName>
</protein>
<keyword evidence="2" id="KW-0805">Transcription regulation</keyword>
<dbReference type="PROSITE" id="PS51032">
    <property type="entry name" value="AP2_ERF"/>
    <property type="match status" value="2"/>
</dbReference>
<evidence type="ECO:0000256" key="8">
    <source>
        <dbReference type="SAM" id="MobiDB-lite"/>
    </source>
</evidence>
<dbReference type="CDD" id="cd00018">
    <property type="entry name" value="AP2"/>
    <property type="match status" value="2"/>
</dbReference>
<dbReference type="PANTHER" id="PTHR32467">
    <property type="entry name" value="AP2-LIKE ETHYLENE-RESPONSIVE TRANSCRIPTION FACTOR"/>
    <property type="match status" value="1"/>
</dbReference>
<dbReference type="SUPFAM" id="SSF54171">
    <property type="entry name" value="DNA-binding domain"/>
    <property type="match status" value="2"/>
</dbReference>
<dbReference type="AlphaFoldDB" id="A0A6A3B8P1"/>
<evidence type="ECO:0000256" key="7">
    <source>
        <dbReference type="ARBA" id="ARBA00037973"/>
    </source>
</evidence>
<dbReference type="GO" id="GO:0003700">
    <property type="term" value="F:DNA-binding transcription factor activity"/>
    <property type="evidence" value="ECO:0007669"/>
    <property type="project" value="InterPro"/>
</dbReference>
<comment type="similarity">
    <text evidence="7">Belongs to the AP2/ERF transcription factor family. AP2 subfamily.</text>
</comment>
<feature type="region of interest" description="Disordered" evidence="8">
    <location>
        <begin position="135"/>
        <end position="160"/>
    </location>
</feature>
<evidence type="ECO:0000313" key="10">
    <source>
        <dbReference type="EMBL" id="KAE8712128.1"/>
    </source>
</evidence>
<organism evidence="10 11">
    <name type="scientific">Hibiscus syriacus</name>
    <name type="common">Rose of Sharon</name>
    <dbReference type="NCBI Taxonomy" id="106335"/>
    <lineage>
        <taxon>Eukaryota</taxon>
        <taxon>Viridiplantae</taxon>
        <taxon>Streptophyta</taxon>
        <taxon>Embryophyta</taxon>
        <taxon>Tracheophyta</taxon>
        <taxon>Spermatophyta</taxon>
        <taxon>Magnoliopsida</taxon>
        <taxon>eudicotyledons</taxon>
        <taxon>Gunneridae</taxon>
        <taxon>Pentapetalae</taxon>
        <taxon>rosids</taxon>
        <taxon>malvids</taxon>
        <taxon>Malvales</taxon>
        <taxon>Malvaceae</taxon>
        <taxon>Malvoideae</taxon>
        <taxon>Hibiscus</taxon>
    </lineage>
</organism>
<evidence type="ECO:0000259" key="9">
    <source>
        <dbReference type="PROSITE" id="PS51032"/>
    </source>
</evidence>
<dbReference type="GO" id="GO:0005634">
    <property type="term" value="C:nucleus"/>
    <property type="evidence" value="ECO:0007669"/>
    <property type="project" value="UniProtKB-SubCell"/>
</dbReference>
<dbReference type="OrthoDB" id="207175at2759"/>
<dbReference type="Gene3D" id="3.30.730.10">
    <property type="entry name" value="AP2/ERF domain"/>
    <property type="match status" value="2"/>
</dbReference>
<evidence type="ECO:0000256" key="1">
    <source>
        <dbReference type="ARBA" id="ARBA00004123"/>
    </source>
</evidence>
<feature type="region of interest" description="Disordered" evidence="8">
    <location>
        <begin position="39"/>
        <end position="62"/>
    </location>
</feature>
<evidence type="ECO:0000256" key="3">
    <source>
        <dbReference type="ARBA" id="ARBA00023125"/>
    </source>
</evidence>
<feature type="compositionally biased region" description="Basic residues" evidence="8">
    <location>
        <begin position="145"/>
        <end position="154"/>
    </location>
</feature>
<dbReference type="EMBL" id="VEPZ02000902">
    <property type="protein sequence ID" value="KAE8712128.1"/>
    <property type="molecule type" value="Genomic_DNA"/>
</dbReference>
<feature type="domain" description="AP2/ERF" evidence="9">
    <location>
        <begin position="251"/>
        <end position="308"/>
    </location>
</feature>
<keyword evidence="6" id="KW-0539">Nucleus</keyword>
<dbReference type="GO" id="GO:0003677">
    <property type="term" value="F:DNA binding"/>
    <property type="evidence" value="ECO:0007669"/>
    <property type="project" value="UniProtKB-KW"/>
</dbReference>
<comment type="subcellular location">
    <subcellularLocation>
        <location evidence="1">Nucleus</location>
    </subcellularLocation>
</comment>
<evidence type="ECO:0000256" key="5">
    <source>
        <dbReference type="ARBA" id="ARBA00023163"/>
    </source>
</evidence>
<dbReference type="FunFam" id="3.30.730.10:FF:000004">
    <property type="entry name" value="AP2-like ethylene-responsive transcription factor"/>
    <property type="match status" value="1"/>
</dbReference>
<dbReference type="InterPro" id="IPR016177">
    <property type="entry name" value="DNA-bd_dom_sf"/>
</dbReference>